<keyword evidence="3" id="KW-1185">Reference proteome</keyword>
<dbReference type="Gene3D" id="3.40.50.300">
    <property type="entry name" value="P-loop containing nucleotide triphosphate hydrolases"/>
    <property type="match status" value="1"/>
</dbReference>
<dbReference type="Proteomes" id="UP000185696">
    <property type="component" value="Unassembled WGS sequence"/>
</dbReference>
<accession>A0A7Z0WFM8</accession>
<dbReference type="InterPro" id="IPR045055">
    <property type="entry name" value="DNA2/NAM7-like"/>
</dbReference>
<reference evidence="2 3" key="1">
    <citation type="submission" date="2016-12" db="EMBL/GenBank/DDBJ databases">
        <title>The draft genome sequence of Actinophytocola xinjiangensis.</title>
        <authorList>
            <person name="Wang W."/>
            <person name="Yuan L."/>
        </authorList>
    </citation>
    <scope>NUCLEOTIDE SEQUENCE [LARGE SCALE GENOMIC DNA]</scope>
    <source>
        <strain evidence="2 3">CGMCC 4.4663</strain>
    </source>
</reference>
<gene>
    <name evidence="2" type="ORF">BLA60_41305</name>
</gene>
<dbReference type="AlphaFoldDB" id="A0A7Z0WFM8"/>
<dbReference type="SUPFAM" id="SSF52540">
    <property type="entry name" value="P-loop containing nucleoside triphosphate hydrolases"/>
    <property type="match status" value="2"/>
</dbReference>
<feature type="non-terminal residue" evidence="2">
    <location>
        <position position="839"/>
    </location>
</feature>
<name>A0A7Z0WFM8_9PSEU</name>
<evidence type="ECO:0000259" key="1">
    <source>
        <dbReference type="Pfam" id="PF13086"/>
    </source>
</evidence>
<dbReference type="EMBL" id="MSIF01000047">
    <property type="protein sequence ID" value="OLF04364.1"/>
    <property type="molecule type" value="Genomic_DNA"/>
</dbReference>
<dbReference type="InterPro" id="IPR041677">
    <property type="entry name" value="DNA2/NAM7_AAA_11"/>
</dbReference>
<comment type="caution">
    <text evidence="2">The sequence shown here is derived from an EMBL/GenBank/DDBJ whole genome shotgun (WGS) entry which is preliminary data.</text>
</comment>
<feature type="domain" description="DNA2/NAM7 helicase helicase" evidence="1">
    <location>
        <begin position="333"/>
        <end position="440"/>
    </location>
</feature>
<organism evidence="2 3">
    <name type="scientific">Actinophytocola xinjiangensis</name>
    <dbReference type="NCBI Taxonomy" id="485602"/>
    <lineage>
        <taxon>Bacteria</taxon>
        <taxon>Bacillati</taxon>
        <taxon>Actinomycetota</taxon>
        <taxon>Actinomycetes</taxon>
        <taxon>Pseudonocardiales</taxon>
        <taxon>Pseudonocardiaceae</taxon>
    </lineage>
</organism>
<dbReference type="PANTHER" id="PTHR10887">
    <property type="entry name" value="DNA2/NAM7 HELICASE FAMILY"/>
    <property type="match status" value="1"/>
</dbReference>
<protein>
    <recommendedName>
        <fullName evidence="1">DNA2/NAM7 helicase helicase domain-containing protein</fullName>
    </recommendedName>
</protein>
<evidence type="ECO:0000313" key="2">
    <source>
        <dbReference type="EMBL" id="OLF04364.1"/>
    </source>
</evidence>
<proteinExistence type="predicted"/>
<dbReference type="Pfam" id="PF13086">
    <property type="entry name" value="AAA_11"/>
    <property type="match status" value="1"/>
</dbReference>
<evidence type="ECO:0000313" key="3">
    <source>
        <dbReference type="Proteomes" id="UP000185696"/>
    </source>
</evidence>
<dbReference type="InterPro" id="IPR027417">
    <property type="entry name" value="P-loop_NTPase"/>
</dbReference>
<dbReference type="PANTHER" id="PTHR10887:SF495">
    <property type="entry name" value="HELICASE SENATAXIN ISOFORM X1-RELATED"/>
    <property type="match status" value="1"/>
</dbReference>
<dbReference type="GO" id="GO:0004386">
    <property type="term" value="F:helicase activity"/>
    <property type="evidence" value="ECO:0007669"/>
    <property type="project" value="InterPro"/>
</dbReference>
<sequence length="839" mass="90123">MVEDADQAGRSALVGRAVRLFEFLGRTQQLRTQPPRTTDAYRAVHWLGDLPGHPAVSTGEDPVLTIDRVARVEPPPPEGFGLDGWDDPAITPAPPQDPVLRDRYDVWLPAWLAWAERELADRDARARYGQLFASYVAATANPEELELVLGAGVLVWAPDGHPPVRRHLVTAPVTIDLDDTTGRLTVSRVDAAADVELDMLDPGRVPNPGHVNELREHAAALAGLGPDEVGELARRVVHTLDAGGEYRDLAAVPAPARHAVAVYAPAVILRRRSQQGLVEIFETIVEQLAGSGQVPAGLAPLVDPDHRPPRPAAGPVEGALVRVDEDDFLPLPVNDTQLRIVRQVDVAAQTLVQGPPGTGKTHTAAALLAHLLAQGKRVLVTAHTDRALREVRDKLPAAIRPLSVGVVGSSREDMSDLKVAVGRIAAAATEHDDAVADATVADCLAVIERLRLRRLELHRQLVTARADEVREHEHAGYRGTLASIARRLAEREPRHGWLRTHVHVRADAPPPLSGEEILEWRGLLGDQALADDELESSGRLVDLTTVAPPAGFAELVAAEAAAARADRLLDDHKAHQAFEALRAVDATARGGLRRRLRELADEAGDLARRPETWMDGALADVRTGRGRAWHARAGQLDTLTARATELADTLGPLRTVEVDGEPAPLVPLAQQLKAHLRDGSLRTGPDGLPRIGTLTPKPVKQAAALFASVRVDGLPPADGPAVAAFLVWAELTRVLAALDRTWPDGVTTPSGTVHERVQWHGTELDQLHRLLALSEALDAERHRLADAGLPRPDWTDLDAVRAYADLVDVAAAADAHAAATVPLRRIEATLAPVAAHADA</sequence>